<dbReference type="AlphaFoldDB" id="A0A7C8RCI9"/>
<dbReference type="GO" id="GO:0008171">
    <property type="term" value="F:O-methyltransferase activity"/>
    <property type="evidence" value="ECO:0007669"/>
    <property type="project" value="InterPro"/>
</dbReference>
<evidence type="ECO:0000256" key="1">
    <source>
        <dbReference type="ARBA" id="ARBA00022603"/>
    </source>
</evidence>
<name>A0A7C8RCI9_ORBOL</name>
<sequence>MIGDLYPSTLFPNGQVEQAVDKYCEQQSLPVPSYITEHKLRSLEDLKDHDYMVPTLEIQFLMFLVGILDVETVLEIGCFTGYSALGFAEALKNKPNAKITTLEIDPKPILIARKAFKGQPEAQIIEILGGDATASLNLLHGQSRSFDLIFLDANKEGYADYFNKILDLQMLSPRGVLVVDNVLWRGLVADRTPANPQGNEISLAKAEVMDSFNKLVKADDRVEQLVLPLFDGLSLIRLKQG</sequence>
<dbReference type="InterPro" id="IPR050362">
    <property type="entry name" value="Cation-dep_OMT"/>
</dbReference>
<accession>A0A7C8RCI9</accession>
<evidence type="ECO:0000256" key="2">
    <source>
        <dbReference type="ARBA" id="ARBA00022679"/>
    </source>
</evidence>
<evidence type="ECO:0008006" key="7">
    <source>
        <dbReference type="Google" id="ProtNLM"/>
    </source>
</evidence>
<dbReference type="PANTHER" id="PTHR10509:SF14">
    <property type="entry name" value="CAFFEOYL-COA O-METHYLTRANSFERASE 3-RELATED"/>
    <property type="match status" value="1"/>
</dbReference>
<dbReference type="GO" id="GO:0008757">
    <property type="term" value="F:S-adenosylmethionine-dependent methyltransferase activity"/>
    <property type="evidence" value="ECO:0007669"/>
    <property type="project" value="TreeGrafter"/>
</dbReference>
<proteinExistence type="inferred from homology"/>
<evidence type="ECO:0000313" key="5">
    <source>
        <dbReference type="EMBL" id="KAF3284332.1"/>
    </source>
</evidence>
<protein>
    <recommendedName>
        <fullName evidence="7">O-methyltransferase</fullName>
    </recommendedName>
</protein>
<dbReference type="EMBL" id="JAABOJ010000009">
    <property type="protein sequence ID" value="KAF3284332.1"/>
    <property type="molecule type" value="Genomic_DNA"/>
</dbReference>
<evidence type="ECO:0000313" key="6">
    <source>
        <dbReference type="Proteomes" id="UP000474640"/>
    </source>
</evidence>
<evidence type="ECO:0000256" key="3">
    <source>
        <dbReference type="ARBA" id="ARBA00022691"/>
    </source>
</evidence>
<comment type="caution">
    <text evidence="5">The sequence shown here is derived from an EMBL/GenBank/DDBJ whole genome shotgun (WGS) entry which is preliminary data.</text>
</comment>
<dbReference type="Proteomes" id="UP000474640">
    <property type="component" value="Unassembled WGS sequence"/>
</dbReference>
<comment type="similarity">
    <text evidence="4">Belongs to the class I-like SAM-binding methyltransferase superfamily. Cation-dependent O-methyltransferase family.</text>
</comment>
<evidence type="ECO:0000256" key="4">
    <source>
        <dbReference type="ARBA" id="ARBA00023453"/>
    </source>
</evidence>
<reference evidence="5 6" key="1">
    <citation type="submission" date="2020-01" db="EMBL/GenBank/DDBJ databases">
        <authorList>
            <person name="Palmer J.M."/>
        </authorList>
    </citation>
    <scope>NUCLEOTIDE SEQUENCE [LARGE SCALE GENOMIC DNA]</scope>
    <source>
        <strain evidence="5 6">TWF970</strain>
    </source>
</reference>
<gene>
    <name evidence="5" type="ORF">TWF970_011551</name>
</gene>
<dbReference type="InterPro" id="IPR002935">
    <property type="entry name" value="SAM_O-MeTrfase"/>
</dbReference>
<dbReference type="CDD" id="cd02440">
    <property type="entry name" value="AdoMet_MTases"/>
    <property type="match status" value="1"/>
</dbReference>
<dbReference type="Pfam" id="PF01596">
    <property type="entry name" value="Methyltransf_3"/>
    <property type="match status" value="1"/>
</dbReference>
<dbReference type="SUPFAM" id="SSF53335">
    <property type="entry name" value="S-adenosyl-L-methionine-dependent methyltransferases"/>
    <property type="match status" value="1"/>
</dbReference>
<dbReference type="Gene3D" id="3.40.50.150">
    <property type="entry name" value="Vaccinia Virus protein VP39"/>
    <property type="match status" value="1"/>
</dbReference>
<keyword evidence="1" id="KW-0489">Methyltransferase</keyword>
<dbReference type="PANTHER" id="PTHR10509">
    <property type="entry name" value="O-METHYLTRANSFERASE-RELATED"/>
    <property type="match status" value="1"/>
</dbReference>
<dbReference type="PROSITE" id="PS51682">
    <property type="entry name" value="SAM_OMT_I"/>
    <property type="match status" value="1"/>
</dbReference>
<organism evidence="5 6">
    <name type="scientific">Orbilia oligospora</name>
    <name type="common">Nematode-trapping fungus</name>
    <name type="synonym">Arthrobotrys oligospora</name>
    <dbReference type="NCBI Taxonomy" id="2813651"/>
    <lineage>
        <taxon>Eukaryota</taxon>
        <taxon>Fungi</taxon>
        <taxon>Dikarya</taxon>
        <taxon>Ascomycota</taxon>
        <taxon>Pezizomycotina</taxon>
        <taxon>Orbiliomycetes</taxon>
        <taxon>Orbiliales</taxon>
        <taxon>Orbiliaceae</taxon>
        <taxon>Orbilia</taxon>
    </lineage>
</organism>
<dbReference type="InterPro" id="IPR029063">
    <property type="entry name" value="SAM-dependent_MTases_sf"/>
</dbReference>
<dbReference type="OMA" id="PYDMIFI"/>
<keyword evidence="3" id="KW-0949">S-adenosyl-L-methionine</keyword>
<dbReference type="OrthoDB" id="10251242at2759"/>
<dbReference type="GO" id="GO:0032259">
    <property type="term" value="P:methylation"/>
    <property type="evidence" value="ECO:0007669"/>
    <property type="project" value="UniProtKB-KW"/>
</dbReference>
<keyword evidence="2" id="KW-0808">Transferase</keyword>